<organism evidence="2 10">
    <name type="scientific">Rotaria sordida</name>
    <dbReference type="NCBI Taxonomy" id="392033"/>
    <lineage>
        <taxon>Eukaryota</taxon>
        <taxon>Metazoa</taxon>
        <taxon>Spiralia</taxon>
        <taxon>Gnathifera</taxon>
        <taxon>Rotifera</taxon>
        <taxon>Eurotatoria</taxon>
        <taxon>Bdelloidea</taxon>
        <taxon>Philodinida</taxon>
        <taxon>Philodinidae</taxon>
        <taxon>Rotaria</taxon>
    </lineage>
</organism>
<dbReference type="OrthoDB" id="10561789at2759"/>
<feature type="compositionally biased region" description="Low complexity" evidence="1">
    <location>
        <begin position="25"/>
        <end position="60"/>
    </location>
</feature>
<feature type="region of interest" description="Disordered" evidence="1">
    <location>
        <begin position="1"/>
        <end position="105"/>
    </location>
</feature>
<dbReference type="Proteomes" id="UP000663836">
    <property type="component" value="Unassembled WGS sequence"/>
</dbReference>
<evidence type="ECO:0000313" key="9">
    <source>
        <dbReference type="EMBL" id="CAF4156976.1"/>
    </source>
</evidence>
<dbReference type="EMBL" id="CAJNOH010002943">
    <property type="protein sequence ID" value="CAF1317261.1"/>
    <property type="molecule type" value="Genomic_DNA"/>
</dbReference>
<dbReference type="Proteomes" id="UP000663864">
    <property type="component" value="Unassembled WGS sequence"/>
</dbReference>
<evidence type="ECO:0000313" key="8">
    <source>
        <dbReference type="EMBL" id="CAF4126416.1"/>
    </source>
</evidence>
<evidence type="ECO:0000313" key="3">
    <source>
        <dbReference type="EMBL" id="CAF1317261.1"/>
    </source>
</evidence>
<dbReference type="Proteomes" id="UP000663854">
    <property type="component" value="Unassembled WGS sequence"/>
</dbReference>
<dbReference type="Proteomes" id="UP000663870">
    <property type="component" value="Unassembled WGS sequence"/>
</dbReference>
<evidence type="ECO:0000313" key="6">
    <source>
        <dbReference type="EMBL" id="CAF1583583.1"/>
    </source>
</evidence>
<dbReference type="EMBL" id="CAJNOL010004220">
    <property type="protein sequence ID" value="CAF1583583.1"/>
    <property type="molecule type" value="Genomic_DNA"/>
</dbReference>
<evidence type="ECO:0000256" key="1">
    <source>
        <dbReference type="SAM" id="MobiDB-lite"/>
    </source>
</evidence>
<evidence type="ECO:0000313" key="10">
    <source>
        <dbReference type="Proteomes" id="UP000663864"/>
    </source>
</evidence>
<accession>A0A815BLX4</accession>
<dbReference type="EMBL" id="CAJNOT010001984">
    <property type="protein sequence ID" value="CAF1271432.1"/>
    <property type="molecule type" value="Genomic_DNA"/>
</dbReference>
<protein>
    <submittedName>
        <fullName evidence="2">Uncharacterized protein</fullName>
    </submittedName>
</protein>
<dbReference type="Proteomes" id="UP000663874">
    <property type="component" value="Unassembled WGS sequence"/>
</dbReference>
<evidence type="ECO:0000313" key="11">
    <source>
        <dbReference type="Proteomes" id="UP000663870"/>
    </source>
</evidence>
<evidence type="ECO:0000313" key="4">
    <source>
        <dbReference type="EMBL" id="CAF1339752.1"/>
    </source>
</evidence>
<proteinExistence type="predicted"/>
<evidence type="ECO:0000313" key="7">
    <source>
        <dbReference type="EMBL" id="CAF4069283.1"/>
    </source>
</evidence>
<sequence length="117" mass="12419">MEKTQRATPRSRTAPVDQMATLPPTTGDTRASSTSSSSNQTSLSFTVGSSISKIIRSSLSPKETNSCSNTTAEKKSKSISKTQIINCNSGPKNNDGESDDEAHYDLQTCIEESGGLD</sequence>
<comment type="caution">
    <text evidence="2">The sequence shown here is derived from an EMBL/GenBank/DDBJ whole genome shotgun (WGS) entry which is preliminary data.</text>
</comment>
<dbReference type="EMBL" id="CAJOAX010010115">
    <property type="protein sequence ID" value="CAF4069283.1"/>
    <property type="molecule type" value="Genomic_DNA"/>
</dbReference>
<evidence type="ECO:0000313" key="5">
    <source>
        <dbReference type="EMBL" id="CAF1394887.1"/>
    </source>
</evidence>
<keyword evidence="11" id="KW-1185">Reference proteome</keyword>
<reference evidence="2" key="1">
    <citation type="submission" date="2021-02" db="EMBL/GenBank/DDBJ databases">
        <authorList>
            <person name="Nowell W R."/>
        </authorList>
    </citation>
    <scope>NUCLEOTIDE SEQUENCE</scope>
</reference>
<dbReference type="Proteomes" id="UP000663889">
    <property type="component" value="Unassembled WGS sequence"/>
</dbReference>
<dbReference type="Proteomes" id="UP000663882">
    <property type="component" value="Unassembled WGS sequence"/>
</dbReference>
<dbReference type="EMBL" id="CAJOBD010010720">
    <property type="protein sequence ID" value="CAF4156976.1"/>
    <property type="molecule type" value="Genomic_DNA"/>
</dbReference>
<gene>
    <name evidence="8" type="ORF">FNK824_LOCUS32537</name>
    <name evidence="9" type="ORF">JBS370_LOCUS34289</name>
    <name evidence="6" type="ORF">JXQ802_LOCUS46490</name>
    <name evidence="7" type="ORF">OTI717_LOCUS32574</name>
    <name evidence="3" type="ORF">PYM288_LOCUS30726</name>
    <name evidence="4" type="ORF">RFH988_LOCUS31715</name>
    <name evidence="5" type="ORF">SEV965_LOCUS31131</name>
    <name evidence="2" type="ORF">ZHD862_LOCUS26436</name>
</gene>
<name>A0A815BLX4_9BILA</name>
<evidence type="ECO:0000313" key="2">
    <source>
        <dbReference type="EMBL" id="CAF1271432.1"/>
    </source>
</evidence>
<dbReference type="EMBL" id="CAJNOO010003492">
    <property type="protein sequence ID" value="CAF1339752.1"/>
    <property type="molecule type" value="Genomic_DNA"/>
</dbReference>
<dbReference type="AlphaFoldDB" id="A0A815BLX4"/>
<dbReference type="EMBL" id="CAJNOU010003518">
    <property type="protein sequence ID" value="CAF1394887.1"/>
    <property type="molecule type" value="Genomic_DNA"/>
</dbReference>
<feature type="compositionally biased region" description="Polar residues" evidence="1">
    <location>
        <begin position="61"/>
        <end position="71"/>
    </location>
</feature>
<dbReference type="Proteomes" id="UP000663823">
    <property type="component" value="Unassembled WGS sequence"/>
</dbReference>
<feature type="compositionally biased region" description="Polar residues" evidence="1">
    <location>
        <begin position="1"/>
        <end position="11"/>
    </location>
</feature>
<dbReference type="EMBL" id="CAJOBE010011236">
    <property type="protein sequence ID" value="CAF4126416.1"/>
    <property type="molecule type" value="Genomic_DNA"/>
</dbReference>